<keyword evidence="4 5" id="KW-0472">Membrane</keyword>
<evidence type="ECO:0000313" key="6">
    <source>
        <dbReference type="EMBL" id="RRR74056.1"/>
    </source>
</evidence>
<gene>
    <name evidence="6" type="ORF">EI684_07810</name>
</gene>
<feature type="transmembrane region" description="Helical" evidence="5">
    <location>
        <begin position="236"/>
        <end position="253"/>
    </location>
</feature>
<dbReference type="Pfam" id="PF01040">
    <property type="entry name" value="UbiA"/>
    <property type="match status" value="1"/>
</dbReference>
<reference evidence="6 7" key="1">
    <citation type="submission" date="2018-12" db="EMBL/GenBank/DDBJ databases">
        <title>Genome Sequence of Candidatus Viridilinea halotolerans isolated from saline sulfide-rich spring.</title>
        <authorList>
            <person name="Grouzdev D.S."/>
            <person name="Burganskaya E.I."/>
            <person name="Krutkina M.S."/>
            <person name="Sukhacheva M.V."/>
            <person name="Gorlenko V.M."/>
        </authorList>
    </citation>
    <scope>NUCLEOTIDE SEQUENCE [LARGE SCALE GENOMIC DNA]</scope>
    <source>
        <strain evidence="6">Chok-6</strain>
    </source>
</reference>
<name>A0A426U2V4_9CHLR</name>
<keyword evidence="3 5" id="KW-1133">Transmembrane helix</keyword>
<evidence type="ECO:0000256" key="2">
    <source>
        <dbReference type="ARBA" id="ARBA00022692"/>
    </source>
</evidence>
<dbReference type="PANTHER" id="PTHR42723">
    <property type="entry name" value="CHLOROPHYLL SYNTHASE"/>
    <property type="match status" value="1"/>
</dbReference>
<dbReference type="InterPro" id="IPR050475">
    <property type="entry name" value="Prenyltransferase_related"/>
</dbReference>
<comment type="subcellular location">
    <subcellularLocation>
        <location evidence="1">Membrane</location>
        <topology evidence="1">Multi-pass membrane protein</topology>
    </subcellularLocation>
</comment>
<evidence type="ECO:0000256" key="1">
    <source>
        <dbReference type="ARBA" id="ARBA00004141"/>
    </source>
</evidence>
<dbReference type="InterPro" id="IPR044878">
    <property type="entry name" value="UbiA_sf"/>
</dbReference>
<dbReference type="EMBL" id="RSAS01000299">
    <property type="protein sequence ID" value="RRR74056.1"/>
    <property type="molecule type" value="Genomic_DNA"/>
</dbReference>
<organism evidence="6 7">
    <name type="scientific">Candidatus Viridilinea halotolerans</name>
    <dbReference type="NCBI Taxonomy" id="2491704"/>
    <lineage>
        <taxon>Bacteria</taxon>
        <taxon>Bacillati</taxon>
        <taxon>Chloroflexota</taxon>
        <taxon>Chloroflexia</taxon>
        <taxon>Chloroflexales</taxon>
        <taxon>Chloroflexineae</taxon>
        <taxon>Oscillochloridaceae</taxon>
        <taxon>Candidatus Viridilinea</taxon>
    </lineage>
</organism>
<dbReference type="Gene3D" id="1.20.120.1780">
    <property type="entry name" value="UbiA prenyltransferase"/>
    <property type="match status" value="1"/>
</dbReference>
<dbReference type="Proteomes" id="UP000280307">
    <property type="component" value="Unassembled WGS sequence"/>
</dbReference>
<feature type="transmembrane region" description="Helical" evidence="5">
    <location>
        <begin position="86"/>
        <end position="106"/>
    </location>
</feature>
<sequence length="288" mass="31162">MPQNTAIGRNRFCLLFLRPQIALQAALYALLGSLLSHPSGPQWTLTTLLALLALMAIVSFGFVINDAVDLELDRINKPGRWLPAGHLSRTGALVLATLLVAVVFALALLLPVMLQLFALGNLLLTAAYSLWLKRTVLWGNATIAYLNSSVLLYGALLAEGPTFAVGCVALSSLLYSLSQEVLYTVEDYAGDAHMGIVTTAVYFGPPQTLTLVQGLLLAALFSTLMPLVFQIATHCYLLLLVVCVWLPLLVWIMPHLRHVEAAGIAQACRAVKWVRVSSLVPFLSLALC</sequence>
<proteinExistence type="predicted"/>
<dbReference type="PANTHER" id="PTHR42723:SF1">
    <property type="entry name" value="CHLOROPHYLL SYNTHASE, CHLOROPLASTIC"/>
    <property type="match status" value="1"/>
</dbReference>
<feature type="transmembrane region" description="Helical" evidence="5">
    <location>
        <begin position="211"/>
        <end position="229"/>
    </location>
</feature>
<dbReference type="InterPro" id="IPR000537">
    <property type="entry name" value="UbiA_prenyltransferase"/>
</dbReference>
<dbReference type="GO" id="GO:0016765">
    <property type="term" value="F:transferase activity, transferring alkyl or aryl (other than methyl) groups"/>
    <property type="evidence" value="ECO:0007669"/>
    <property type="project" value="InterPro"/>
</dbReference>
<evidence type="ECO:0008006" key="8">
    <source>
        <dbReference type="Google" id="ProtNLM"/>
    </source>
</evidence>
<dbReference type="Gene3D" id="1.10.357.140">
    <property type="entry name" value="UbiA prenyltransferase"/>
    <property type="match status" value="1"/>
</dbReference>
<evidence type="ECO:0000256" key="4">
    <source>
        <dbReference type="ARBA" id="ARBA00023136"/>
    </source>
</evidence>
<keyword evidence="2 5" id="KW-0812">Transmembrane</keyword>
<evidence type="ECO:0000256" key="3">
    <source>
        <dbReference type="ARBA" id="ARBA00022989"/>
    </source>
</evidence>
<dbReference type="GO" id="GO:0016020">
    <property type="term" value="C:membrane"/>
    <property type="evidence" value="ECO:0007669"/>
    <property type="project" value="UniProtKB-SubCell"/>
</dbReference>
<feature type="transmembrane region" description="Helical" evidence="5">
    <location>
        <begin position="43"/>
        <end position="65"/>
    </location>
</feature>
<dbReference type="AlphaFoldDB" id="A0A426U2V4"/>
<evidence type="ECO:0000313" key="7">
    <source>
        <dbReference type="Proteomes" id="UP000280307"/>
    </source>
</evidence>
<feature type="transmembrane region" description="Helical" evidence="5">
    <location>
        <begin position="112"/>
        <end position="131"/>
    </location>
</feature>
<accession>A0A426U2V4</accession>
<feature type="transmembrane region" description="Helical" evidence="5">
    <location>
        <begin position="12"/>
        <end position="31"/>
    </location>
</feature>
<comment type="caution">
    <text evidence="6">The sequence shown here is derived from an EMBL/GenBank/DDBJ whole genome shotgun (WGS) entry which is preliminary data.</text>
</comment>
<evidence type="ECO:0000256" key="5">
    <source>
        <dbReference type="SAM" id="Phobius"/>
    </source>
</evidence>
<protein>
    <recommendedName>
        <fullName evidence="8">Prenyltransferase</fullName>
    </recommendedName>
</protein>